<dbReference type="SUPFAM" id="SSF50978">
    <property type="entry name" value="WD40 repeat-like"/>
    <property type="match status" value="1"/>
</dbReference>
<keyword evidence="7" id="KW-1185">Reference proteome</keyword>
<dbReference type="InterPro" id="IPR020472">
    <property type="entry name" value="WD40_PAC1"/>
</dbReference>
<feature type="repeat" description="WD" evidence="3">
    <location>
        <begin position="462"/>
        <end position="496"/>
    </location>
</feature>
<dbReference type="EMBL" id="BRXZ01008028">
    <property type="protein sequence ID" value="GMI20003.1"/>
    <property type="molecule type" value="Genomic_DNA"/>
</dbReference>
<dbReference type="PROSITE" id="PS50294">
    <property type="entry name" value="WD_REPEATS_REGION"/>
    <property type="match status" value="6"/>
</dbReference>
<evidence type="ECO:0000256" key="5">
    <source>
        <dbReference type="SAM" id="MobiDB-lite"/>
    </source>
</evidence>
<feature type="repeat" description="WD" evidence="3">
    <location>
        <begin position="294"/>
        <end position="335"/>
    </location>
</feature>
<dbReference type="SMART" id="SM00320">
    <property type="entry name" value="WD40"/>
    <property type="match status" value="7"/>
</dbReference>
<evidence type="ECO:0000256" key="1">
    <source>
        <dbReference type="ARBA" id="ARBA00022574"/>
    </source>
</evidence>
<dbReference type="InterPro" id="IPR036322">
    <property type="entry name" value="WD40_repeat_dom_sf"/>
</dbReference>
<feature type="region of interest" description="Disordered" evidence="5">
    <location>
        <begin position="54"/>
        <end position="78"/>
    </location>
</feature>
<feature type="repeat" description="WD" evidence="3">
    <location>
        <begin position="504"/>
        <end position="545"/>
    </location>
</feature>
<feature type="repeat" description="WD" evidence="3">
    <location>
        <begin position="336"/>
        <end position="377"/>
    </location>
</feature>
<evidence type="ECO:0008006" key="8">
    <source>
        <dbReference type="Google" id="ProtNLM"/>
    </source>
</evidence>
<dbReference type="PROSITE" id="PS00678">
    <property type="entry name" value="WD_REPEATS_1"/>
    <property type="match status" value="4"/>
</dbReference>
<dbReference type="OrthoDB" id="538223at2759"/>
<protein>
    <recommendedName>
        <fullName evidence="8">Sperm-associated antigen 16 protein</fullName>
    </recommendedName>
</protein>
<dbReference type="PANTHER" id="PTHR14604">
    <property type="entry name" value="WD40 REPEAT PF20"/>
    <property type="match status" value="1"/>
</dbReference>
<feature type="repeat" description="WD" evidence="3">
    <location>
        <begin position="378"/>
        <end position="419"/>
    </location>
</feature>
<dbReference type="PROSITE" id="PS50082">
    <property type="entry name" value="WD_REPEATS_2"/>
    <property type="match status" value="7"/>
</dbReference>
<evidence type="ECO:0000256" key="3">
    <source>
        <dbReference type="PROSITE-ProRule" id="PRU00221"/>
    </source>
</evidence>
<gene>
    <name evidence="6" type="ORF">TrRE_jg8993</name>
</gene>
<organism evidence="6 7">
    <name type="scientific">Triparma retinervis</name>
    <dbReference type="NCBI Taxonomy" id="2557542"/>
    <lineage>
        <taxon>Eukaryota</taxon>
        <taxon>Sar</taxon>
        <taxon>Stramenopiles</taxon>
        <taxon>Ochrophyta</taxon>
        <taxon>Bolidophyceae</taxon>
        <taxon>Parmales</taxon>
        <taxon>Triparmaceae</taxon>
        <taxon>Triparma</taxon>
    </lineage>
</organism>
<feature type="repeat" description="WD" evidence="3">
    <location>
        <begin position="420"/>
        <end position="461"/>
    </location>
</feature>
<evidence type="ECO:0000313" key="7">
    <source>
        <dbReference type="Proteomes" id="UP001165082"/>
    </source>
</evidence>
<feature type="repeat" description="WD" evidence="3">
    <location>
        <begin position="546"/>
        <end position="578"/>
    </location>
</feature>
<dbReference type="Gene3D" id="2.130.10.10">
    <property type="entry name" value="YVTN repeat-like/Quinoprotein amine dehydrogenase"/>
    <property type="match status" value="2"/>
</dbReference>
<dbReference type="AlphaFoldDB" id="A0A9W7FU11"/>
<feature type="compositionally biased region" description="Basic and acidic residues" evidence="5">
    <location>
        <begin position="259"/>
        <end position="268"/>
    </location>
</feature>
<feature type="region of interest" description="Disordered" evidence="5">
    <location>
        <begin position="244"/>
        <end position="268"/>
    </location>
</feature>
<proteinExistence type="predicted"/>
<keyword evidence="1 3" id="KW-0853">WD repeat</keyword>
<sequence length="578" mass="65214">MATQQLGPEDEIEVLEQVEFSDSDDDDINYAAVQLSDSEDDDSDEDLVSALTSLQKSKRGSPAAHGVPMTAEPRSGTEVRPAVVDDFIRNFLIKVGMERTLDCFNTEWYELQSKGKLGEEYTNPVPDIYLRNQDLDEQVVTMRKEMEKMKAIAEKARGTWDNFRKQRDFHRMHHKRVVQEKDKLTLDLKHLHKHYLSYEPTLKELQAKYQVAMKEKMLMRLERDRMRARVEEVEAKIKVLMDSKVHATPPAATKKKPRKGGDSTLPKDDEVINPFADLDFDAPRVESFQLKKAFRAHLNSVAGVAFHPRKPVLATVSDDETWKIWSVPNGDAVMSGEGHKDWVSGVDFHPAGTHLATCSGDSTVKLWDFSRASCAHTFTDHTQSVWDVSYHHTGDFLVSCSMDHTARLWDTQSLRCRQTFRGHVDSVNSVCWQPFTNNVCTGSGDKTVSLWDSRSGLCIQTFYGHLNACNCVCMNLRGDTIASCDADGVVKLWDVRMVAELGSMSGSPHPINCVDFDRSGTRVAAACDDSVVRIFDTQEKKVVSELRGHENAVQTVKFDPEDKRLVSGSSDCTFRIWA</sequence>
<dbReference type="PANTHER" id="PTHR14604:SF3">
    <property type="entry name" value="SPERM-ASSOCIATED ANTIGEN 16 PROTEIN"/>
    <property type="match status" value="1"/>
</dbReference>
<keyword evidence="4" id="KW-0175">Coiled coil</keyword>
<accession>A0A9W7FU11</accession>
<reference evidence="6" key="1">
    <citation type="submission" date="2022-07" db="EMBL/GenBank/DDBJ databases">
        <title>Genome analysis of Parmales, a sister group of diatoms, reveals the evolutionary specialization of diatoms from phago-mixotrophs to photoautotrophs.</title>
        <authorList>
            <person name="Ban H."/>
            <person name="Sato S."/>
            <person name="Yoshikawa S."/>
            <person name="Kazumasa Y."/>
            <person name="Nakamura Y."/>
            <person name="Ichinomiya M."/>
            <person name="Saitoh K."/>
            <person name="Sato N."/>
            <person name="Blanc-Mathieu R."/>
            <person name="Endo H."/>
            <person name="Kuwata A."/>
            <person name="Ogata H."/>
        </authorList>
    </citation>
    <scope>NUCLEOTIDE SEQUENCE</scope>
</reference>
<dbReference type="Proteomes" id="UP001165082">
    <property type="component" value="Unassembled WGS sequence"/>
</dbReference>
<name>A0A9W7FU11_9STRA</name>
<dbReference type="PRINTS" id="PR00320">
    <property type="entry name" value="GPROTEINBRPT"/>
</dbReference>
<dbReference type="InterPro" id="IPR050995">
    <property type="entry name" value="WD-F-box_domain-protein"/>
</dbReference>
<dbReference type="InterPro" id="IPR015943">
    <property type="entry name" value="WD40/YVTN_repeat-like_dom_sf"/>
</dbReference>
<evidence type="ECO:0000313" key="6">
    <source>
        <dbReference type="EMBL" id="GMI20003.1"/>
    </source>
</evidence>
<evidence type="ECO:0000256" key="2">
    <source>
        <dbReference type="ARBA" id="ARBA00022737"/>
    </source>
</evidence>
<dbReference type="Pfam" id="PF00400">
    <property type="entry name" value="WD40"/>
    <property type="match status" value="7"/>
</dbReference>
<evidence type="ECO:0000256" key="4">
    <source>
        <dbReference type="SAM" id="Coils"/>
    </source>
</evidence>
<dbReference type="InterPro" id="IPR019775">
    <property type="entry name" value="WD40_repeat_CS"/>
</dbReference>
<keyword evidence="2" id="KW-0677">Repeat</keyword>
<feature type="coiled-coil region" evidence="4">
    <location>
        <begin position="202"/>
        <end position="243"/>
    </location>
</feature>
<comment type="caution">
    <text evidence="6">The sequence shown here is derived from an EMBL/GenBank/DDBJ whole genome shotgun (WGS) entry which is preliminary data.</text>
</comment>
<dbReference type="CDD" id="cd00200">
    <property type="entry name" value="WD40"/>
    <property type="match status" value="1"/>
</dbReference>
<dbReference type="InterPro" id="IPR001680">
    <property type="entry name" value="WD40_rpt"/>
</dbReference>